<sequence length="1127" mass="121155">MAPEEKRIEPVDAQATPAEPPTTSPVLRLRRWIHMLRPLPLGSAFMAALTLLALLHGAALLLFTRGFLLTRKALPDINDCNPVSPSGNLDPSCTLPATHDKLVFLVVDALRADFVLPTDEPGNPFYANHVPLPAQLTRTQPTHSFLAHFIADAPTTTLQRLKGLTTGSLPTFIDAGSNFAGEQADEDNWLWQAKRAGKRIALVGDETWLNVFPRGGKTSVWADELTWPFDSFDVEDLDTVDRGVRTHLLDLLREERQRDWDVVIAHGLGLDHSGHRFGAEHRETTRKLRETEQLLRDVVDRLQDDTLLVVVGDHGMTDRGDHGGDTREEVDAALWVYSKTPLVDSAWFEHALESPKHPLAPLRAASTESTDLADQYELTWPAKGLTSATRSVSQIDLVPTLSLLLGLPIPFGNLGLPIPELLYHKSQLPVPPTPPDAPDVKPKRGFFGLASSQPSRRDNEDLSPLQTLLHATLLASSELSNYLLTYTALPSGGDLLPSMPELSFVLELAKAAYKGAHAPGQSQSAMEQRALEKFWTFERSARQKARGVWARFDPVLMGAGLALFAGSLLVGARLADAARRGPTVRFLVGRGVEGALVALVGGAALAVSGALSGRPTGLAVVFAAAAGAEIGVIFAPTPSSIPMAFGLEGPLSLRQFAPLFPLLAHAAVFASNSLTVFEDSAVLFLLTTLLLFSFVRAFAAPEARLRNRLIGYSTVALVAVRLMAYSSICREEQVPKCQPTFHLAPGSRASAIVLALSLACAFFVPSLLRSSLAVSKSDEGVAPIFLGLGLRALLLGASAYWAVDLALSFASLGSAGTALAGVVKTGFARAVLVGATLAATLIWRFSPLCIRIQREQVKNAAGEPVRTQIKVIGFANALGSSYLLFFAAAFALLFLVSPPPAQLVLTVHLVVLLCLLEIYDSERDIAHLMDTLASATSLEAFLQGDEQGGGLPPAPPHSGPTFVQISTLALLSHLSFFATGHQAVISSIQWSTAFIGFPTLTYPFSPLLVILNTLASFLLTALALPLFVFWNVPPPLRDQGALHAPRHLARAGAAYLSYFAALALASAACAAWLRRHLMVWKVFAPRFMLAGLALVATETALVLFAMAWGARGTMRKATKSLGTRVME</sequence>
<feature type="transmembrane region" description="Helical" evidence="12">
    <location>
        <begin position="656"/>
        <end position="674"/>
    </location>
</feature>
<evidence type="ECO:0000256" key="2">
    <source>
        <dbReference type="ARBA" id="ARBA00004687"/>
    </source>
</evidence>
<comment type="caution">
    <text evidence="14">The sequence shown here is derived from an EMBL/GenBank/DDBJ whole genome shotgun (WGS) entry which is preliminary data.</text>
</comment>
<evidence type="ECO:0000256" key="3">
    <source>
        <dbReference type="ARBA" id="ARBA00008695"/>
    </source>
</evidence>
<dbReference type="Pfam" id="PF01663">
    <property type="entry name" value="Phosphodiest"/>
    <property type="match status" value="1"/>
</dbReference>
<keyword evidence="6 12" id="KW-0812">Transmembrane</keyword>
<evidence type="ECO:0000259" key="13">
    <source>
        <dbReference type="Pfam" id="PF19316"/>
    </source>
</evidence>
<dbReference type="Pfam" id="PF19316">
    <property type="entry name" value="PIGO_PIGG"/>
    <property type="match status" value="1"/>
</dbReference>
<dbReference type="PANTHER" id="PTHR23071">
    <property type="entry name" value="PHOSPHATIDYLINOSITOL GLYCAN"/>
    <property type="match status" value="1"/>
</dbReference>
<keyword evidence="5" id="KW-0808">Transferase</keyword>
<dbReference type="GO" id="GO:0006506">
    <property type="term" value="P:GPI anchor biosynthetic process"/>
    <property type="evidence" value="ECO:0007669"/>
    <property type="project" value="UniProtKB-KW"/>
</dbReference>
<dbReference type="Gene3D" id="3.40.720.10">
    <property type="entry name" value="Alkaline Phosphatase, subunit A"/>
    <property type="match status" value="1"/>
</dbReference>
<evidence type="ECO:0000256" key="10">
    <source>
        <dbReference type="ARBA" id="ARBA00023180"/>
    </source>
</evidence>
<feature type="transmembrane region" description="Helical" evidence="12">
    <location>
        <begin position="871"/>
        <end position="895"/>
    </location>
</feature>
<evidence type="ECO:0000256" key="4">
    <source>
        <dbReference type="ARBA" id="ARBA00022502"/>
    </source>
</evidence>
<keyword evidence="8 12" id="KW-1133">Transmembrane helix</keyword>
<feature type="transmembrane region" description="Helical" evidence="12">
    <location>
        <begin position="780"/>
        <end position="803"/>
    </location>
</feature>
<dbReference type="GO" id="GO:0005789">
    <property type="term" value="C:endoplasmic reticulum membrane"/>
    <property type="evidence" value="ECO:0007669"/>
    <property type="project" value="UniProtKB-SubCell"/>
</dbReference>
<feature type="transmembrane region" description="Helical" evidence="12">
    <location>
        <begin position="827"/>
        <end position="850"/>
    </location>
</feature>
<comment type="similarity">
    <text evidence="3">Belongs to the PIGG/PIGN/PIGO family. PIGO subfamily.</text>
</comment>
<name>A0AAV5GRJ2_9BASI</name>
<dbReference type="CDD" id="cd16023">
    <property type="entry name" value="GPI_EPT_3"/>
    <property type="match status" value="1"/>
</dbReference>
<evidence type="ECO:0000313" key="15">
    <source>
        <dbReference type="Proteomes" id="UP001342314"/>
    </source>
</evidence>
<keyword evidence="4" id="KW-0337">GPI-anchor biosynthesis</keyword>
<evidence type="ECO:0000256" key="9">
    <source>
        <dbReference type="ARBA" id="ARBA00023136"/>
    </source>
</evidence>
<dbReference type="InterPro" id="IPR037675">
    <property type="entry name" value="PIG-O_N"/>
</dbReference>
<feature type="transmembrane region" description="Helical" evidence="12">
    <location>
        <begin position="555"/>
        <end position="575"/>
    </location>
</feature>
<keyword evidence="10" id="KW-0325">Glycoprotein</keyword>
<dbReference type="InterPro" id="IPR039524">
    <property type="entry name" value="PIGO/GPI13"/>
</dbReference>
<feature type="transmembrane region" description="Helical" evidence="12">
    <location>
        <begin position="1087"/>
        <end position="1110"/>
    </location>
</feature>
<dbReference type="EMBL" id="BQKY01000010">
    <property type="protein sequence ID" value="GJN92115.1"/>
    <property type="molecule type" value="Genomic_DNA"/>
</dbReference>
<dbReference type="SUPFAM" id="SSF53649">
    <property type="entry name" value="Alkaline phosphatase-like"/>
    <property type="match status" value="1"/>
</dbReference>
<feature type="transmembrane region" description="Helical" evidence="12">
    <location>
        <begin position="1009"/>
        <end position="1032"/>
    </location>
</feature>
<accession>A0AAV5GRJ2</accession>
<evidence type="ECO:0000256" key="6">
    <source>
        <dbReference type="ARBA" id="ARBA00022692"/>
    </source>
</evidence>
<feature type="domain" description="GPI ethanolamine phosphate transferase 2 C-terminal" evidence="13">
    <location>
        <begin position="965"/>
        <end position="1090"/>
    </location>
</feature>
<keyword evidence="15" id="KW-1185">Reference proteome</keyword>
<organism evidence="14 15">
    <name type="scientific">Rhodotorula paludigena</name>
    <dbReference type="NCBI Taxonomy" id="86838"/>
    <lineage>
        <taxon>Eukaryota</taxon>
        <taxon>Fungi</taxon>
        <taxon>Dikarya</taxon>
        <taxon>Basidiomycota</taxon>
        <taxon>Pucciniomycotina</taxon>
        <taxon>Microbotryomycetes</taxon>
        <taxon>Sporidiobolales</taxon>
        <taxon>Sporidiobolaceae</taxon>
        <taxon>Rhodotorula</taxon>
    </lineage>
</organism>
<keyword evidence="9 12" id="KW-0472">Membrane</keyword>
<keyword evidence="7" id="KW-0256">Endoplasmic reticulum</keyword>
<evidence type="ECO:0000256" key="7">
    <source>
        <dbReference type="ARBA" id="ARBA00022824"/>
    </source>
</evidence>
<dbReference type="Proteomes" id="UP001342314">
    <property type="component" value="Unassembled WGS sequence"/>
</dbReference>
<feature type="transmembrane region" description="Helical" evidence="12">
    <location>
        <begin position="680"/>
        <end position="698"/>
    </location>
</feature>
<evidence type="ECO:0000256" key="1">
    <source>
        <dbReference type="ARBA" id="ARBA00004477"/>
    </source>
</evidence>
<comment type="pathway">
    <text evidence="2">Glycolipid biosynthesis; glycosylphosphatidylinositol-anchor biosynthesis.</text>
</comment>
<feature type="region of interest" description="Disordered" evidence="11">
    <location>
        <begin position="1"/>
        <end position="23"/>
    </location>
</feature>
<gene>
    <name evidence="14" type="ORF">Rhopal_005145-T1</name>
</gene>
<feature type="transmembrane region" description="Helical" evidence="12">
    <location>
        <begin position="587"/>
        <end position="611"/>
    </location>
</feature>
<feature type="transmembrane region" description="Helical" evidence="12">
    <location>
        <begin position="901"/>
        <end position="919"/>
    </location>
</feature>
<evidence type="ECO:0000256" key="11">
    <source>
        <dbReference type="SAM" id="MobiDB-lite"/>
    </source>
</evidence>
<reference evidence="14 15" key="1">
    <citation type="submission" date="2021-12" db="EMBL/GenBank/DDBJ databases">
        <title>High titer production of polyol ester of fatty acids by Rhodotorula paludigena BS15 towards product separation-free biomass refinery.</title>
        <authorList>
            <person name="Mano J."/>
            <person name="Ono H."/>
            <person name="Tanaka T."/>
            <person name="Naito K."/>
            <person name="Sushida H."/>
            <person name="Ike M."/>
            <person name="Tokuyasu K."/>
            <person name="Kitaoka M."/>
        </authorList>
    </citation>
    <scope>NUCLEOTIDE SEQUENCE [LARGE SCALE GENOMIC DNA]</scope>
    <source>
        <strain evidence="14 15">BS15</strain>
    </source>
</reference>
<dbReference type="InterPro" id="IPR017850">
    <property type="entry name" value="Alkaline_phosphatase_core_sf"/>
</dbReference>
<dbReference type="AlphaFoldDB" id="A0AAV5GRJ2"/>
<protein>
    <recommendedName>
        <fullName evidence="13">GPI ethanolamine phosphate transferase 2 C-terminal domain-containing protein</fullName>
    </recommendedName>
</protein>
<evidence type="ECO:0000256" key="8">
    <source>
        <dbReference type="ARBA" id="ARBA00022989"/>
    </source>
</evidence>
<dbReference type="InterPro" id="IPR045687">
    <property type="entry name" value="PIGG/GPI7_C"/>
</dbReference>
<proteinExistence type="inferred from homology"/>
<comment type="subcellular location">
    <subcellularLocation>
        <location evidence="1">Endoplasmic reticulum membrane</location>
        <topology evidence="1">Multi-pass membrane protein</topology>
    </subcellularLocation>
</comment>
<feature type="transmembrane region" description="Helical" evidence="12">
    <location>
        <begin position="974"/>
        <end position="997"/>
    </location>
</feature>
<feature type="transmembrane region" description="Helical" evidence="12">
    <location>
        <begin position="748"/>
        <end position="768"/>
    </location>
</feature>
<feature type="transmembrane region" description="Helical" evidence="12">
    <location>
        <begin position="39"/>
        <end position="63"/>
    </location>
</feature>
<dbReference type="PANTHER" id="PTHR23071:SF1">
    <property type="entry name" value="GPI ETHANOLAMINE PHOSPHATE TRANSFERASE 3"/>
    <property type="match status" value="1"/>
</dbReference>
<evidence type="ECO:0000256" key="5">
    <source>
        <dbReference type="ARBA" id="ARBA00022679"/>
    </source>
</evidence>
<feature type="transmembrane region" description="Helical" evidence="12">
    <location>
        <begin position="617"/>
        <end position="635"/>
    </location>
</feature>
<feature type="compositionally biased region" description="Basic and acidic residues" evidence="11">
    <location>
        <begin position="1"/>
        <end position="10"/>
    </location>
</feature>
<feature type="transmembrane region" description="Helical" evidence="12">
    <location>
        <begin position="1053"/>
        <end position="1075"/>
    </location>
</feature>
<evidence type="ECO:0000313" key="14">
    <source>
        <dbReference type="EMBL" id="GJN92115.1"/>
    </source>
</evidence>
<evidence type="ECO:0000256" key="12">
    <source>
        <dbReference type="SAM" id="Phobius"/>
    </source>
</evidence>
<dbReference type="InterPro" id="IPR002591">
    <property type="entry name" value="Phosphodiest/P_Trfase"/>
</dbReference>
<dbReference type="GO" id="GO:0051377">
    <property type="term" value="F:mannose-ethanolamine phosphotransferase activity"/>
    <property type="evidence" value="ECO:0007669"/>
    <property type="project" value="InterPro"/>
</dbReference>